<organism evidence="1 2">
    <name type="scientific">Chlorella sorokiniana</name>
    <name type="common">Freshwater green alga</name>
    <dbReference type="NCBI Taxonomy" id="3076"/>
    <lineage>
        <taxon>Eukaryota</taxon>
        <taxon>Viridiplantae</taxon>
        <taxon>Chlorophyta</taxon>
        <taxon>core chlorophytes</taxon>
        <taxon>Trebouxiophyceae</taxon>
        <taxon>Chlorellales</taxon>
        <taxon>Chlorellaceae</taxon>
        <taxon>Chlorella clade</taxon>
        <taxon>Chlorella</taxon>
    </lineage>
</organism>
<proteinExistence type="predicted"/>
<name>A0A2P6U4U8_CHLSO</name>
<dbReference type="Gene3D" id="3.40.50.1110">
    <property type="entry name" value="SGNH hydrolase"/>
    <property type="match status" value="1"/>
</dbReference>
<protein>
    <recommendedName>
        <fullName evidence="3">SGNH hydrolase-type esterase domain-containing protein</fullName>
    </recommendedName>
</protein>
<dbReference type="AlphaFoldDB" id="A0A2P6U4U8"/>
<dbReference type="OrthoDB" id="544608at2759"/>
<accession>A0A2P6U4U8</accession>
<keyword evidence="2" id="KW-1185">Reference proteome</keyword>
<dbReference type="EMBL" id="LHPG02000001">
    <property type="protein sequence ID" value="PRW61334.1"/>
    <property type="molecule type" value="Genomic_DNA"/>
</dbReference>
<comment type="caution">
    <text evidence="1">The sequence shown here is derived from an EMBL/GenBank/DDBJ whole genome shotgun (WGS) entry which is preliminary data.</text>
</comment>
<evidence type="ECO:0000313" key="2">
    <source>
        <dbReference type="Proteomes" id="UP000239899"/>
    </source>
</evidence>
<dbReference type="InterPro" id="IPR036514">
    <property type="entry name" value="SGNH_hydro_sf"/>
</dbReference>
<dbReference type="PANTHER" id="PTHR34407">
    <property type="entry name" value="EXPRESSED PROTEIN"/>
    <property type="match status" value="1"/>
</dbReference>
<gene>
    <name evidence="1" type="ORF">C2E21_0438</name>
</gene>
<dbReference type="Proteomes" id="UP000239899">
    <property type="component" value="Unassembled WGS sequence"/>
</dbReference>
<reference evidence="1 2" key="1">
    <citation type="journal article" date="2018" name="Plant J.">
        <title>Genome sequences of Chlorella sorokiniana UTEX 1602 and Micractinium conductrix SAG 241.80: implications to maltose excretion by a green alga.</title>
        <authorList>
            <person name="Arriola M.B."/>
            <person name="Velmurugan N."/>
            <person name="Zhang Y."/>
            <person name="Plunkett M.H."/>
            <person name="Hondzo H."/>
            <person name="Barney B.M."/>
        </authorList>
    </citation>
    <scope>NUCLEOTIDE SEQUENCE [LARGE SCALE GENOMIC DNA]</scope>
    <source>
        <strain evidence="2">UTEX 1602</strain>
    </source>
</reference>
<dbReference type="CDD" id="cd00229">
    <property type="entry name" value="SGNH_hydrolase"/>
    <property type="match status" value="1"/>
</dbReference>
<dbReference type="PANTHER" id="PTHR34407:SF1">
    <property type="entry name" value="SGNH HYDROLASE-TYPE ESTERASE DOMAIN-CONTAINING PROTEIN"/>
    <property type="match status" value="1"/>
</dbReference>
<dbReference type="SUPFAM" id="SSF52266">
    <property type="entry name" value="SGNH hydrolase"/>
    <property type="match status" value="1"/>
</dbReference>
<sequence>MVPPDTDLVVLEFAVNDPPSTAMNSPGRRTYEQLLRKLLRLGPAVVMLHQYAYSVGRSDGGAPGSFWSPTEQHLSTFARFYDVTSISVAAAAWRLMVAGVDGFKLDKYAAGSGIHPTNPNLLAKGDERALYFYADRVHPSDTGHKVLAETLAAPLLRAVGEVQALQRLPPAVLQALLLPPSGGGGSYIRRDERVLEIPPPMLPGNQEQRTLICALQADFKQLVKAASGFQYRAEKPNATDVVRQKWAWSSNKPGDWLELELDTRGEGGSTALQAQLWWHWGISGATNTWAWQKLCATQVAFVIALILMAPGRTNCR</sequence>
<evidence type="ECO:0008006" key="3">
    <source>
        <dbReference type="Google" id="ProtNLM"/>
    </source>
</evidence>
<evidence type="ECO:0000313" key="1">
    <source>
        <dbReference type="EMBL" id="PRW61334.1"/>
    </source>
</evidence>